<protein>
    <submittedName>
        <fullName evidence="1">Uncharacterized protein</fullName>
    </submittedName>
</protein>
<evidence type="ECO:0000313" key="2">
    <source>
        <dbReference type="Proteomes" id="UP000400849"/>
    </source>
</evidence>
<dbReference type="RefSeq" id="YP_010648779.1">
    <property type="nucleotide sequence ID" value="NC_070762.1"/>
</dbReference>
<evidence type="ECO:0000313" key="1">
    <source>
        <dbReference type="EMBL" id="QGF20249.1"/>
    </source>
</evidence>
<dbReference type="KEGG" id="vg:77924238"/>
<proteinExistence type="predicted"/>
<accession>A0A5Q2F147</accession>
<keyword evidence="2" id="KW-1185">Reference proteome</keyword>
<sequence length="57" mass="6556">MTKYRVDADPAPCTCNHDMIKHRRDGKCGGKDSYGIPCDCPSYEPDPHWNEFDHDDD</sequence>
<organism evidence="1 2">
    <name type="scientific">Gordonia phage Sixama</name>
    <dbReference type="NCBI Taxonomy" id="2653271"/>
    <lineage>
        <taxon>Viruses</taxon>
        <taxon>Duplodnaviria</taxon>
        <taxon>Heunggongvirae</taxon>
        <taxon>Uroviricota</taxon>
        <taxon>Caudoviricetes</taxon>
        <taxon>Sixamavirus</taxon>
        <taxon>Sixamavirus sixama</taxon>
    </lineage>
</organism>
<dbReference type="EMBL" id="MN484601">
    <property type="protein sequence ID" value="QGF20249.1"/>
    <property type="molecule type" value="Genomic_DNA"/>
</dbReference>
<gene>
    <name evidence="1" type="primary">70</name>
    <name evidence="1" type="ORF">SEA_SIXAMA_70</name>
</gene>
<name>A0A5Q2F147_9CAUD</name>
<dbReference type="GeneID" id="77924238"/>
<dbReference type="Proteomes" id="UP000400849">
    <property type="component" value="Segment"/>
</dbReference>
<reference evidence="1 2" key="1">
    <citation type="submission" date="2019-09" db="EMBL/GenBank/DDBJ databases">
        <authorList>
            <person name="Christie C.A."/>
            <person name="Diallo A.S."/>
            <person name="Dixon Z."/>
            <person name="McIntosh P.M."/>
            <person name="Murthy K.H."/>
            <person name="Rosen M.G."/>
            <person name="Simpson L.M."/>
            <person name="Koustas K."/>
            <person name="Fogarty M.P."/>
            <person name="Molloy S.D."/>
            <person name="Garlena R.A."/>
            <person name="Russell D.A."/>
            <person name="Pope W.H."/>
            <person name="Jacobs-Sera D."/>
            <person name="Hatfull G.F."/>
        </authorList>
    </citation>
    <scope>NUCLEOTIDE SEQUENCE [LARGE SCALE GENOMIC DNA]</scope>
</reference>